<reference evidence="1" key="2">
    <citation type="journal article" date="2007" name="Science">
        <title>Draft genome sequence of the sexually transmitted pathogen Trichomonas vaginalis.</title>
        <authorList>
            <person name="Carlton J.M."/>
            <person name="Hirt R.P."/>
            <person name="Silva J.C."/>
            <person name="Delcher A.L."/>
            <person name="Schatz M."/>
            <person name="Zhao Q."/>
            <person name="Wortman J.R."/>
            <person name="Bidwell S.L."/>
            <person name="Alsmark U.C.M."/>
            <person name="Besteiro S."/>
            <person name="Sicheritz-Ponten T."/>
            <person name="Noel C.J."/>
            <person name="Dacks J.B."/>
            <person name="Foster P.G."/>
            <person name="Simillion C."/>
            <person name="Van de Peer Y."/>
            <person name="Miranda-Saavedra D."/>
            <person name="Barton G.J."/>
            <person name="Westrop G.D."/>
            <person name="Mueller S."/>
            <person name="Dessi D."/>
            <person name="Fiori P.L."/>
            <person name="Ren Q."/>
            <person name="Paulsen I."/>
            <person name="Zhang H."/>
            <person name="Bastida-Corcuera F.D."/>
            <person name="Simoes-Barbosa A."/>
            <person name="Brown M.T."/>
            <person name="Hayes R.D."/>
            <person name="Mukherjee M."/>
            <person name="Okumura C.Y."/>
            <person name="Schneider R."/>
            <person name="Smith A.J."/>
            <person name="Vanacova S."/>
            <person name="Villalvazo M."/>
            <person name="Haas B.J."/>
            <person name="Pertea M."/>
            <person name="Feldblyum T.V."/>
            <person name="Utterback T.R."/>
            <person name="Shu C.L."/>
            <person name="Osoegawa K."/>
            <person name="de Jong P.J."/>
            <person name="Hrdy I."/>
            <person name="Horvathova L."/>
            <person name="Zubacova Z."/>
            <person name="Dolezal P."/>
            <person name="Malik S.B."/>
            <person name="Logsdon J.M. Jr."/>
            <person name="Henze K."/>
            <person name="Gupta A."/>
            <person name="Wang C.C."/>
            <person name="Dunne R.L."/>
            <person name="Upcroft J.A."/>
            <person name="Upcroft P."/>
            <person name="White O."/>
            <person name="Salzberg S.L."/>
            <person name="Tang P."/>
            <person name="Chiu C.-H."/>
            <person name="Lee Y.-S."/>
            <person name="Embley T.M."/>
            <person name="Coombs G.H."/>
            <person name="Mottram J.C."/>
            <person name="Tachezy J."/>
            <person name="Fraser-Liggett C.M."/>
            <person name="Johnson P.J."/>
        </authorList>
    </citation>
    <scope>NUCLEOTIDE SEQUENCE [LARGE SCALE GENOMIC DNA]</scope>
    <source>
        <strain evidence="1">G3</strain>
    </source>
</reference>
<dbReference type="VEuPathDB" id="TrichDB:TVAG_170690"/>
<dbReference type="AlphaFoldDB" id="A2G7Y3"/>
<dbReference type="Proteomes" id="UP000001542">
    <property type="component" value="Unassembled WGS sequence"/>
</dbReference>
<organism evidence="1 2">
    <name type="scientific">Trichomonas vaginalis (strain ATCC PRA-98 / G3)</name>
    <dbReference type="NCBI Taxonomy" id="412133"/>
    <lineage>
        <taxon>Eukaryota</taxon>
        <taxon>Metamonada</taxon>
        <taxon>Parabasalia</taxon>
        <taxon>Trichomonadida</taxon>
        <taxon>Trichomonadidae</taxon>
        <taxon>Trichomonas</taxon>
    </lineage>
</organism>
<dbReference type="EMBL" id="DS114580">
    <property type="protein sequence ID" value="EAX86738.1"/>
    <property type="molecule type" value="Genomic_DNA"/>
</dbReference>
<gene>
    <name evidence="1" type="ORF">TVAG_170690</name>
</gene>
<dbReference type="VEuPathDB" id="TrichDB:TVAGG3_0218440"/>
<name>A2G7Y3_TRIV3</name>
<protein>
    <submittedName>
        <fullName evidence="1">Uncharacterized protein</fullName>
    </submittedName>
</protein>
<dbReference type="KEGG" id="tva:4744386"/>
<proteinExistence type="predicted"/>
<sequence>MALFFEIFENTTNILNFISLFLKVYKNYPEKVGPKLLLFTRNLFIPWKNYFDIFETMREKEISSFLYNVSQNFLSVFPTINLSHFPNCENIQIIYQEFLNFCLVICTRVIKNNSVFYPLIQSITDTKLIETAIFSSISKKWLEKVNYLINKITVLVYNDEKTVIQPSEQTWKELVKIPFKFDVVLPTVLSSVMSMLSFTNTFIDEFRLKFTNLAFSENSVALDYLQSPAKSHTVFARNLMNSLHEELRKILSLMSGNYVQRVLNIAYVANSIVKNNEEIAKNDSNGDISIMFFCFLMTDSISTNNKFKELSLSIFEFINAISSQLDLTKKYNIILLLTDVMAYNLRNLTNDVVLSNAVKSYSYLTENFQFYKETKHASVFSTYMAAREDIFYILRILKRTALELTKLKQDVTFLEKTFSNILHNNFDLCSDYFFDILQSTIIDNLSVNIISQITKEEILNQNPKVEDDKIVSNFVTFDFNDILLELNELPEYHSAAVDYAWFYGKNRQLLDFVVKNGNERVKNLFFTAYLQRCGADIDYKKIISAYEKGSAIDFADKLRLNEEFEYFFKDYEKIEDKLALFQTFFILSFFATP</sequence>
<dbReference type="RefSeq" id="XP_001299668.1">
    <property type="nucleotide sequence ID" value="XM_001299667.1"/>
</dbReference>
<dbReference type="InParanoid" id="A2G7Y3"/>
<evidence type="ECO:0000313" key="2">
    <source>
        <dbReference type="Proteomes" id="UP000001542"/>
    </source>
</evidence>
<accession>A2G7Y3</accession>
<reference evidence="1" key="1">
    <citation type="submission" date="2006-10" db="EMBL/GenBank/DDBJ databases">
        <authorList>
            <person name="Amadeo P."/>
            <person name="Zhao Q."/>
            <person name="Wortman J."/>
            <person name="Fraser-Liggett C."/>
            <person name="Carlton J."/>
        </authorList>
    </citation>
    <scope>NUCLEOTIDE SEQUENCE</scope>
    <source>
        <strain evidence="1">G3</strain>
    </source>
</reference>
<keyword evidence="2" id="KW-1185">Reference proteome</keyword>
<dbReference type="SMR" id="A2G7Y3"/>
<evidence type="ECO:0000313" key="1">
    <source>
        <dbReference type="EMBL" id="EAX86738.1"/>
    </source>
</evidence>